<keyword evidence="3" id="KW-1185">Reference proteome</keyword>
<dbReference type="Proteomes" id="UP000639010">
    <property type="component" value="Unassembled WGS sequence"/>
</dbReference>
<evidence type="ECO:0000313" key="2">
    <source>
        <dbReference type="EMBL" id="MBE1426164.1"/>
    </source>
</evidence>
<gene>
    <name evidence="2" type="ORF">H4684_002826</name>
</gene>
<protein>
    <submittedName>
        <fullName evidence="2">Uncharacterized protein</fullName>
    </submittedName>
</protein>
<accession>A0ABR9H633</accession>
<organism evidence="2 3">
    <name type="scientific">Desulfomicrobium macestii</name>
    <dbReference type="NCBI Taxonomy" id="90731"/>
    <lineage>
        <taxon>Bacteria</taxon>
        <taxon>Pseudomonadati</taxon>
        <taxon>Thermodesulfobacteriota</taxon>
        <taxon>Desulfovibrionia</taxon>
        <taxon>Desulfovibrionales</taxon>
        <taxon>Desulfomicrobiaceae</taxon>
        <taxon>Desulfomicrobium</taxon>
    </lineage>
</organism>
<proteinExistence type="predicted"/>
<sequence>MSATEVQASRELIQCLVEADGPDGVIDCIQISDSPLAQEITSTASEEYEKSGLDQLATPPNISLPPQVEELLELYLAFVQVDFWEIVKKLGRTAICIIASVMAAGLDVCALIEELIEIGKAVLGSFAAVAEFFKDIGEGFYDAAEMVACELNIIDCGDGTPRELFAYNWVFKPMVLPEGLQAITHDDQGKMGQLVESLKADANSAPPKWHDPQMISRCSQKTDMTDLFCNLSFESEHVNKALDYYIKAVEVQWRLEVAEKTLPAMDEQRKAFQQKVSIDTLIDKQLPGFFSEIEKTLGSNSPTIVDIKHNVGSECSQHLAQSGLAHVERWVSKYPDDAATLKAKSHRAWCNEDYIVEHAENFASRIRKNVQDKYCPVQNNKITCPSLVNFDVCYRSMGYVQNQQECDVNVAKVGYDVAVKIANELKQRKSTHTYEIRNWSSSQPTKPAELVCVRPTQILKQPTPPSGSAPKPQLPIRTPQPAQ</sequence>
<reference evidence="2 3" key="1">
    <citation type="submission" date="2020-10" db="EMBL/GenBank/DDBJ databases">
        <title>Genomic Encyclopedia of Type Strains, Phase IV (KMG-IV): sequencing the most valuable type-strain genomes for metagenomic binning, comparative biology and taxonomic classification.</title>
        <authorList>
            <person name="Goeker M."/>
        </authorList>
    </citation>
    <scope>NUCLEOTIDE SEQUENCE [LARGE SCALE GENOMIC DNA]</scope>
    <source>
        <strain evidence="2 3">DSM 4194</strain>
    </source>
</reference>
<dbReference type="EMBL" id="JADBGG010000022">
    <property type="protein sequence ID" value="MBE1426164.1"/>
    <property type="molecule type" value="Genomic_DNA"/>
</dbReference>
<feature type="region of interest" description="Disordered" evidence="1">
    <location>
        <begin position="454"/>
        <end position="483"/>
    </location>
</feature>
<evidence type="ECO:0000256" key="1">
    <source>
        <dbReference type="SAM" id="MobiDB-lite"/>
    </source>
</evidence>
<evidence type="ECO:0000313" key="3">
    <source>
        <dbReference type="Proteomes" id="UP000639010"/>
    </source>
</evidence>
<dbReference type="RefSeq" id="WP_192624202.1">
    <property type="nucleotide sequence ID" value="NZ_JADBGG010000022.1"/>
</dbReference>
<comment type="caution">
    <text evidence="2">The sequence shown here is derived from an EMBL/GenBank/DDBJ whole genome shotgun (WGS) entry which is preliminary data.</text>
</comment>
<name>A0ABR9H633_9BACT</name>